<name>A0AAD5MDP4_PARTN</name>
<proteinExistence type="predicted"/>
<dbReference type="EMBL" id="JAHQIW010002266">
    <property type="protein sequence ID" value="KAJ1354863.1"/>
    <property type="molecule type" value="Genomic_DNA"/>
</dbReference>
<accession>A0AAD5MDP4</accession>
<evidence type="ECO:0000256" key="2">
    <source>
        <dbReference type="SAM" id="MobiDB-lite"/>
    </source>
</evidence>
<keyword evidence="4" id="KW-1185">Reference proteome</keyword>
<comment type="caution">
    <text evidence="3">The sequence shown here is derived from an EMBL/GenBank/DDBJ whole genome shotgun (WGS) entry which is preliminary data.</text>
</comment>
<protein>
    <submittedName>
        <fullName evidence="3">Uncharacterized protein</fullName>
    </submittedName>
</protein>
<keyword evidence="1" id="KW-0175">Coiled coil</keyword>
<dbReference type="AlphaFoldDB" id="A0AAD5MDP4"/>
<evidence type="ECO:0000313" key="4">
    <source>
        <dbReference type="Proteomes" id="UP001196413"/>
    </source>
</evidence>
<evidence type="ECO:0000313" key="3">
    <source>
        <dbReference type="EMBL" id="KAJ1354863.1"/>
    </source>
</evidence>
<feature type="compositionally biased region" description="Acidic residues" evidence="2">
    <location>
        <begin position="121"/>
        <end position="131"/>
    </location>
</feature>
<organism evidence="3 4">
    <name type="scientific">Parelaphostrongylus tenuis</name>
    <name type="common">Meningeal worm</name>
    <dbReference type="NCBI Taxonomy" id="148309"/>
    <lineage>
        <taxon>Eukaryota</taxon>
        <taxon>Metazoa</taxon>
        <taxon>Ecdysozoa</taxon>
        <taxon>Nematoda</taxon>
        <taxon>Chromadorea</taxon>
        <taxon>Rhabditida</taxon>
        <taxon>Rhabditina</taxon>
        <taxon>Rhabditomorpha</taxon>
        <taxon>Strongyloidea</taxon>
        <taxon>Metastrongylidae</taxon>
        <taxon>Parelaphostrongylus</taxon>
    </lineage>
</organism>
<feature type="compositionally biased region" description="Basic and acidic residues" evidence="2">
    <location>
        <begin position="132"/>
        <end position="143"/>
    </location>
</feature>
<reference evidence="3" key="1">
    <citation type="submission" date="2021-06" db="EMBL/GenBank/DDBJ databases">
        <title>Parelaphostrongylus tenuis whole genome reference sequence.</title>
        <authorList>
            <person name="Garwood T.J."/>
            <person name="Larsen P.A."/>
            <person name="Fountain-Jones N.M."/>
            <person name="Garbe J.R."/>
            <person name="Macchietto M.G."/>
            <person name="Kania S.A."/>
            <person name="Gerhold R.W."/>
            <person name="Richards J.E."/>
            <person name="Wolf T.M."/>
        </authorList>
    </citation>
    <scope>NUCLEOTIDE SEQUENCE</scope>
    <source>
        <strain evidence="3">MNPRO001-30</strain>
        <tissue evidence="3">Meninges</tissue>
    </source>
</reference>
<evidence type="ECO:0000256" key="1">
    <source>
        <dbReference type="SAM" id="Coils"/>
    </source>
</evidence>
<feature type="coiled-coil region" evidence="1">
    <location>
        <begin position="73"/>
        <end position="107"/>
    </location>
</feature>
<dbReference type="Proteomes" id="UP001196413">
    <property type="component" value="Unassembled WGS sequence"/>
</dbReference>
<gene>
    <name evidence="3" type="ORF">KIN20_011934</name>
</gene>
<feature type="region of interest" description="Disordered" evidence="2">
    <location>
        <begin position="120"/>
        <end position="143"/>
    </location>
</feature>
<sequence>MSSGPFGDRTVADAASEEINQYFFNNGFGYTLIGLLEFLQSLPQRPDQPTLALLEMLGIPHERLDVTEMMTILRGYRSEIAKIVRENRKLQDRLDELREKLMKEQQDEMNNNSVTAMMDDMNIDDGTEELSDANHKGSDKNAK</sequence>